<evidence type="ECO:0000313" key="1">
    <source>
        <dbReference type="EMBL" id="KAH9527377.1"/>
    </source>
</evidence>
<organism evidence="1 2">
    <name type="scientific">Dermatophagoides farinae</name>
    <name type="common">American house dust mite</name>
    <dbReference type="NCBI Taxonomy" id="6954"/>
    <lineage>
        <taxon>Eukaryota</taxon>
        <taxon>Metazoa</taxon>
        <taxon>Ecdysozoa</taxon>
        <taxon>Arthropoda</taxon>
        <taxon>Chelicerata</taxon>
        <taxon>Arachnida</taxon>
        <taxon>Acari</taxon>
        <taxon>Acariformes</taxon>
        <taxon>Sarcoptiformes</taxon>
        <taxon>Astigmata</taxon>
        <taxon>Psoroptidia</taxon>
        <taxon>Analgoidea</taxon>
        <taxon>Pyroglyphidae</taxon>
        <taxon>Dermatophagoidinae</taxon>
        <taxon>Dermatophagoides</taxon>
    </lineage>
</organism>
<evidence type="ECO:0000313" key="2">
    <source>
        <dbReference type="Proteomes" id="UP000790347"/>
    </source>
</evidence>
<accession>A0A922I8J3</accession>
<name>A0A922I8J3_DERFA</name>
<protein>
    <submittedName>
        <fullName evidence="1">Uncharacterized protein</fullName>
    </submittedName>
</protein>
<proteinExistence type="predicted"/>
<reference evidence="1" key="1">
    <citation type="submission" date="2013-05" db="EMBL/GenBank/DDBJ databases">
        <authorList>
            <person name="Yim A.K.Y."/>
            <person name="Chan T.F."/>
            <person name="Ji K.M."/>
            <person name="Liu X.Y."/>
            <person name="Zhou J.W."/>
            <person name="Li R.Q."/>
            <person name="Yang K.Y."/>
            <person name="Li J."/>
            <person name="Li M."/>
            <person name="Law P.T.W."/>
            <person name="Wu Y.L."/>
            <person name="Cai Z.L."/>
            <person name="Qin H."/>
            <person name="Bao Y."/>
            <person name="Leung R.K.K."/>
            <person name="Ng P.K.S."/>
            <person name="Zou J."/>
            <person name="Zhong X.J."/>
            <person name="Ran P.X."/>
            <person name="Zhong N.S."/>
            <person name="Liu Z.G."/>
            <person name="Tsui S.K.W."/>
        </authorList>
    </citation>
    <scope>NUCLEOTIDE SEQUENCE</scope>
    <source>
        <strain evidence="1">Derf</strain>
        <tissue evidence="1">Whole organism</tissue>
    </source>
</reference>
<dbReference type="Proteomes" id="UP000790347">
    <property type="component" value="Unassembled WGS sequence"/>
</dbReference>
<gene>
    <name evidence="1" type="ORF">DERF_001395</name>
</gene>
<dbReference type="EMBL" id="ASGP02000001">
    <property type="protein sequence ID" value="KAH9527377.1"/>
    <property type="molecule type" value="Genomic_DNA"/>
</dbReference>
<sequence>MLLIFAVVEDRIGYNGITPGNIRAISGTKGSSGFGSHNSEQIESKTFEIVNAGDHCDRNISRHIEPLLFMFG</sequence>
<reference evidence="1" key="2">
    <citation type="journal article" date="2022" name="Res Sq">
        <title>Comparative Genomics Reveals Insights into the Divergent Evolution of Astigmatic Mites and Household Pest Adaptations.</title>
        <authorList>
            <person name="Xiong Q."/>
            <person name="Wan A.T.-Y."/>
            <person name="Liu X.-Y."/>
            <person name="Fung C.S.-H."/>
            <person name="Xiao X."/>
            <person name="Malainual N."/>
            <person name="Hou J."/>
            <person name="Wang L."/>
            <person name="Wang M."/>
            <person name="Yang K."/>
            <person name="Cui Y."/>
            <person name="Leung E."/>
            <person name="Nong W."/>
            <person name="Shin S.-K."/>
            <person name="Au S."/>
            <person name="Jeong K.Y."/>
            <person name="Chew F.T."/>
            <person name="Hui J."/>
            <person name="Leung T.F."/>
            <person name="Tungtrongchitr A."/>
            <person name="Zhong N."/>
            <person name="Liu Z."/>
            <person name="Tsui S."/>
        </authorList>
    </citation>
    <scope>NUCLEOTIDE SEQUENCE</scope>
    <source>
        <strain evidence="1">Derf</strain>
        <tissue evidence="1">Whole organism</tissue>
    </source>
</reference>
<dbReference type="AlphaFoldDB" id="A0A922I8J3"/>
<keyword evidence="2" id="KW-1185">Reference proteome</keyword>
<comment type="caution">
    <text evidence="1">The sequence shown here is derived from an EMBL/GenBank/DDBJ whole genome shotgun (WGS) entry which is preliminary data.</text>
</comment>